<name>A0A836CMN0_9STRA</name>
<organism evidence="1 2">
    <name type="scientific">Tribonema minus</name>
    <dbReference type="NCBI Taxonomy" id="303371"/>
    <lineage>
        <taxon>Eukaryota</taxon>
        <taxon>Sar</taxon>
        <taxon>Stramenopiles</taxon>
        <taxon>Ochrophyta</taxon>
        <taxon>PX clade</taxon>
        <taxon>Xanthophyceae</taxon>
        <taxon>Tribonematales</taxon>
        <taxon>Tribonemataceae</taxon>
        <taxon>Tribonema</taxon>
    </lineage>
</organism>
<dbReference type="Proteomes" id="UP000664859">
    <property type="component" value="Unassembled WGS sequence"/>
</dbReference>
<comment type="caution">
    <text evidence="1">The sequence shown here is derived from an EMBL/GenBank/DDBJ whole genome shotgun (WGS) entry which is preliminary data.</text>
</comment>
<proteinExistence type="predicted"/>
<evidence type="ECO:0000313" key="1">
    <source>
        <dbReference type="EMBL" id="KAG5192190.1"/>
    </source>
</evidence>
<dbReference type="CDD" id="cd00063">
    <property type="entry name" value="FN3"/>
    <property type="match status" value="1"/>
</dbReference>
<dbReference type="InterPro" id="IPR003961">
    <property type="entry name" value="FN3_dom"/>
</dbReference>
<dbReference type="SUPFAM" id="SSF49265">
    <property type="entry name" value="Fibronectin type III"/>
    <property type="match status" value="1"/>
</dbReference>
<gene>
    <name evidence="1" type="ORF">JKP88DRAFT_251007</name>
</gene>
<keyword evidence="2" id="KW-1185">Reference proteome</keyword>
<evidence type="ECO:0000313" key="2">
    <source>
        <dbReference type="Proteomes" id="UP000664859"/>
    </source>
</evidence>
<sequence length="401" mass="42010">MACAFSSVSAFSAVLHWAPSDEACLVQYALGTGGRFTTAAEVAGGACKFTALNLRPSQTYRARVVTARHGVVVALGEFVTRSRSDSDIAAMYESLRDDGGELDATDLDEEAHDALIDALGAVAKEGDVVHTAITAHGSVRHARATVALPGGEVVARPGDHVMMPFSRRGDPCSVTMKSASGDGMLFEYCPDDDTVIVAGVRHQVGDRFVCFGQSALIARGSIVVAFSDSVTATYPHSATLAANAENQGTTYFANVAMSSATFTGQQTLGQVGRTVQSHYVYHPSDGSKQEIARHISSVASNQQDGTYSLGLSHASGASTFIDPVIQCARDETRFTSSDATTTTNASFTKSGLSFDNANAAVYLGAGKEFRLKFTAGASGVNYLSIDALVNGSYVTKSSFSN</sequence>
<reference evidence="1" key="1">
    <citation type="submission" date="2021-02" db="EMBL/GenBank/DDBJ databases">
        <title>First Annotated Genome of the Yellow-green Alga Tribonema minus.</title>
        <authorList>
            <person name="Mahan K.M."/>
        </authorList>
    </citation>
    <scope>NUCLEOTIDE SEQUENCE</scope>
    <source>
        <strain evidence="1">UTEX B ZZ1240</strain>
    </source>
</reference>
<dbReference type="EMBL" id="JAFCMP010000009">
    <property type="protein sequence ID" value="KAG5192190.1"/>
    <property type="molecule type" value="Genomic_DNA"/>
</dbReference>
<dbReference type="AlphaFoldDB" id="A0A836CMN0"/>
<accession>A0A836CMN0</accession>
<protein>
    <submittedName>
        <fullName evidence="1">Uncharacterized protein</fullName>
    </submittedName>
</protein>
<dbReference type="InterPro" id="IPR036116">
    <property type="entry name" value="FN3_sf"/>
</dbReference>